<dbReference type="AlphaFoldDB" id="A0A8J4UNH5"/>
<organism evidence="1 2">
    <name type="scientific">Clarias magur</name>
    <name type="common">Asian catfish</name>
    <name type="synonym">Macropteronotus magur</name>
    <dbReference type="NCBI Taxonomy" id="1594786"/>
    <lineage>
        <taxon>Eukaryota</taxon>
        <taxon>Metazoa</taxon>
        <taxon>Chordata</taxon>
        <taxon>Craniata</taxon>
        <taxon>Vertebrata</taxon>
        <taxon>Euteleostomi</taxon>
        <taxon>Actinopterygii</taxon>
        <taxon>Neopterygii</taxon>
        <taxon>Teleostei</taxon>
        <taxon>Ostariophysi</taxon>
        <taxon>Siluriformes</taxon>
        <taxon>Clariidae</taxon>
        <taxon>Clarias</taxon>
    </lineage>
</organism>
<protein>
    <submittedName>
        <fullName evidence="1">SkfA peptide export ATP-binding protein SkfE</fullName>
    </submittedName>
</protein>
<keyword evidence="2" id="KW-1185">Reference proteome</keyword>
<feature type="non-terminal residue" evidence="1">
    <location>
        <position position="1"/>
    </location>
</feature>
<evidence type="ECO:0000313" key="2">
    <source>
        <dbReference type="Proteomes" id="UP000727407"/>
    </source>
</evidence>
<accession>A0A8J4UNH5</accession>
<reference evidence="1" key="1">
    <citation type="submission" date="2020-07" db="EMBL/GenBank/DDBJ databases">
        <title>Clarias magur genome sequencing, assembly and annotation.</title>
        <authorList>
            <person name="Kushwaha B."/>
            <person name="Kumar R."/>
            <person name="Das P."/>
            <person name="Joshi C.G."/>
            <person name="Kumar D."/>
            <person name="Nagpure N.S."/>
            <person name="Pandey M."/>
            <person name="Agarwal S."/>
            <person name="Srivastava S."/>
            <person name="Singh M."/>
            <person name="Sahoo L."/>
            <person name="Jayasankar P."/>
            <person name="Meher P.K."/>
            <person name="Koringa P.G."/>
            <person name="Iquebal M.A."/>
            <person name="Das S.P."/>
            <person name="Bit A."/>
            <person name="Patnaik S."/>
            <person name="Patel N."/>
            <person name="Shah T.M."/>
            <person name="Hinsu A."/>
            <person name="Jena J.K."/>
        </authorList>
    </citation>
    <scope>NUCLEOTIDE SEQUENCE</scope>
    <source>
        <strain evidence="1">CIFAMagur01</strain>
        <tissue evidence="1">Testis</tissue>
    </source>
</reference>
<comment type="caution">
    <text evidence="1">The sequence shown here is derived from an EMBL/GenBank/DDBJ whole genome shotgun (WGS) entry which is preliminary data.</text>
</comment>
<evidence type="ECO:0000313" key="1">
    <source>
        <dbReference type="EMBL" id="KAF5907029.1"/>
    </source>
</evidence>
<dbReference type="GO" id="GO:0005524">
    <property type="term" value="F:ATP binding"/>
    <property type="evidence" value="ECO:0007669"/>
    <property type="project" value="UniProtKB-KW"/>
</dbReference>
<dbReference type="Proteomes" id="UP000727407">
    <property type="component" value="Unassembled WGS sequence"/>
</dbReference>
<keyword evidence="1" id="KW-0067">ATP-binding</keyword>
<sequence>APGGDCSEVCAGAIRACLFEGAIVQMFLQLVLPKLFPSLSLDIRLSLWVTEWLHSVAYSEFADPCNLLGHPHCASHQPNPCVQPGSTPLARFHLYPPLSSAFIAKSL</sequence>
<keyword evidence="1" id="KW-0547">Nucleotide-binding</keyword>
<gene>
    <name evidence="1" type="primary">skfE</name>
    <name evidence="1" type="ORF">DAT39_003125</name>
</gene>
<dbReference type="EMBL" id="QNUK01000025">
    <property type="protein sequence ID" value="KAF5907029.1"/>
    <property type="molecule type" value="Genomic_DNA"/>
</dbReference>
<name>A0A8J4UNH5_CLAMG</name>
<proteinExistence type="predicted"/>